<accession>A0A9P1M5H1</accession>
<gene>
    <name evidence="1" type="ORF">C1SCF055_LOCUS44498</name>
</gene>
<proteinExistence type="predicted"/>
<dbReference type="PANTHER" id="PTHR34203">
    <property type="entry name" value="METHYLTRANSFERASE, FKBM FAMILY PROTEIN"/>
    <property type="match status" value="1"/>
</dbReference>
<keyword evidence="3" id="KW-0808">Transferase</keyword>
<protein>
    <submittedName>
        <fullName evidence="3">Methyltransferase FkbM domain-containing protein</fullName>
    </submittedName>
</protein>
<comment type="caution">
    <text evidence="1">The sequence shown here is derived from an EMBL/GenBank/DDBJ whole genome shotgun (WGS) entry which is preliminary data.</text>
</comment>
<dbReference type="EMBL" id="CAMXCT010006787">
    <property type="protein sequence ID" value="CAI4020049.1"/>
    <property type="molecule type" value="Genomic_DNA"/>
</dbReference>
<organism evidence="1">
    <name type="scientific">Cladocopium goreaui</name>
    <dbReference type="NCBI Taxonomy" id="2562237"/>
    <lineage>
        <taxon>Eukaryota</taxon>
        <taxon>Sar</taxon>
        <taxon>Alveolata</taxon>
        <taxon>Dinophyceae</taxon>
        <taxon>Suessiales</taxon>
        <taxon>Symbiodiniaceae</taxon>
        <taxon>Cladocopium</taxon>
    </lineage>
</organism>
<evidence type="ECO:0000313" key="3">
    <source>
        <dbReference type="EMBL" id="CAL4807361.1"/>
    </source>
</evidence>
<dbReference type="InterPro" id="IPR052514">
    <property type="entry name" value="SAM-dependent_MTase"/>
</dbReference>
<evidence type="ECO:0000313" key="1">
    <source>
        <dbReference type="EMBL" id="CAI4020049.1"/>
    </source>
</evidence>
<name>A0A9P1M5H1_9DINO</name>
<dbReference type="NCBIfam" id="TIGR01444">
    <property type="entry name" value="fkbM_fam"/>
    <property type="match status" value="1"/>
</dbReference>
<reference evidence="1" key="1">
    <citation type="submission" date="2022-10" db="EMBL/GenBank/DDBJ databases">
        <authorList>
            <person name="Chen Y."/>
            <person name="Dougan E. K."/>
            <person name="Chan C."/>
            <person name="Rhodes N."/>
            <person name="Thang M."/>
        </authorList>
    </citation>
    <scope>NUCLEOTIDE SEQUENCE</scope>
</reference>
<dbReference type="GO" id="GO:0008168">
    <property type="term" value="F:methyltransferase activity"/>
    <property type="evidence" value="ECO:0007669"/>
    <property type="project" value="UniProtKB-KW"/>
</dbReference>
<dbReference type="Gene3D" id="3.40.50.150">
    <property type="entry name" value="Vaccinia Virus protein VP39"/>
    <property type="match status" value="1"/>
</dbReference>
<dbReference type="InterPro" id="IPR006342">
    <property type="entry name" value="FkbM_mtfrase"/>
</dbReference>
<keyword evidence="3" id="KW-0489">Methyltransferase</keyword>
<dbReference type="EMBL" id="CAMXCT030006787">
    <property type="protein sequence ID" value="CAL4807361.1"/>
    <property type="molecule type" value="Genomic_DNA"/>
</dbReference>
<reference evidence="2" key="2">
    <citation type="submission" date="2024-04" db="EMBL/GenBank/DDBJ databases">
        <authorList>
            <person name="Chen Y."/>
            <person name="Shah S."/>
            <person name="Dougan E. K."/>
            <person name="Thang M."/>
            <person name="Chan C."/>
        </authorList>
    </citation>
    <scope>NUCLEOTIDE SEQUENCE [LARGE SCALE GENOMIC DNA]</scope>
</reference>
<dbReference type="InterPro" id="IPR029063">
    <property type="entry name" value="SAM-dependent_MTases_sf"/>
</dbReference>
<dbReference type="AlphaFoldDB" id="A0A9P1M5H1"/>
<sequence length="267" mass="29920">MVWASCALESACVVKAGVSIHYDSSARHGHWWQRHFPRWEPTTFHVFRHFVRPDAVVLDVGGWIGTTAVWLAAVARKVVVLEPAEAAFEEMQKHVAKNPDRRHRLSLLRAALGPRRGFVHMTNYGDSADQVAMAGGSLTSMWDIRELLSAFPDLEEVSLVKIDAEGSERDIIPALAEFLKQTRPVLLVSLHPYALMDEELAVLVSQLRVICPYLYGFYMVNGTWMLADFQTPMSKVSGGLPQVADPADDALCIWQPAPLDFFYDLET</sequence>
<evidence type="ECO:0000313" key="2">
    <source>
        <dbReference type="EMBL" id="CAL1173424.1"/>
    </source>
</evidence>
<dbReference type="Proteomes" id="UP001152797">
    <property type="component" value="Unassembled WGS sequence"/>
</dbReference>
<keyword evidence="4" id="KW-1185">Reference proteome</keyword>
<evidence type="ECO:0000313" key="4">
    <source>
        <dbReference type="Proteomes" id="UP001152797"/>
    </source>
</evidence>
<dbReference type="PANTHER" id="PTHR34203:SF15">
    <property type="entry name" value="SLL1173 PROTEIN"/>
    <property type="match status" value="1"/>
</dbReference>
<dbReference type="GO" id="GO:0032259">
    <property type="term" value="P:methylation"/>
    <property type="evidence" value="ECO:0007669"/>
    <property type="project" value="UniProtKB-KW"/>
</dbReference>
<dbReference type="EMBL" id="CAMXCT020006787">
    <property type="protein sequence ID" value="CAL1173424.1"/>
    <property type="molecule type" value="Genomic_DNA"/>
</dbReference>
<dbReference type="SUPFAM" id="SSF53335">
    <property type="entry name" value="S-adenosyl-L-methionine-dependent methyltransferases"/>
    <property type="match status" value="1"/>
</dbReference>
<dbReference type="OrthoDB" id="407600at2759"/>